<dbReference type="EMBL" id="UZAI01013884">
    <property type="protein sequence ID" value="VDP12013.1"/>
    <property type="molecule type" value="Genomic_DNA"/>
</dbReference>
<dbReference type="STRING" id="48269.A0A183MDY5"/>
<protein>
    <submittedName>
        <fullName evidence="1">Uncharacterized protein</fullName>
    </submittedName>
</protein>
<organism evidence="1 2">
    <name type="scientific">Schistosoma margrebowiei</name>
    <dbReference type="NCBI Taxonomy" id="48269"/>
    <lineage>
        <taxon>Eukaryota</taxon>
        <taxon>Metazoa</taxon>
        <taxon>Spiralia</taxon>
        <taxon>Lophotrochozoa</taxon>
        <taxon>Platyhelminthes</taxon>
        <taxon>Trematoda</taxon>
        <taxon>Digenea</taxon>
        <taxon>Strigeidida</taxon>
        <taxon>Schistosomatoidea</taxon>
        <taxon>Schistosomatidae</taxon>
        <taxon>Schistosoma</taxon>
    </lineage>
</organism>
<sequence length="183" mass="21412">MGINAIEFKLRLIDILTRYGRLIAERLICLNYINHQLIDTNQYKWTLYNFIKSKMICSNDAIDQQSLSSLCCIELIQYLDHIYKRLMKLISQTILNNDSIGLNIQLGNNALPSWLLLSTHYIVNENLSSMNYGSIGGRLITFFILYMIIKQQYAEAIYYFLRLLYQVRLIIIILLIFPCINVS</sequence>
<dbReference type="AlphaFoldDB" id="A0A183MDY5"/>
<accession>A0A183MDY5</accession>
<evidence type="ECO:0000313" key="1">
    <source>
        <dbReference type="EMBL" id="VDP12013.1"/>
    </source>
</evidence>
<gene>
    <name evidence="1" type="ORF">SMRZ_LOCUS14260</name>
</gene>
<keyword evidence="2" id="KW-1185">Reference proteome</keyword>
<name>A0A183MDY5_9TREM</name>
<dbReference type="Proteomes" id="UP000277204">
    <property type="component" value="Unassembled WGS sequence"/>
</dbReference>
<reference evidence="1 2" key="1">
    <citation type="submission" date="2018-11" db="EMBL/GenBank/DDBJ databases">
        <authorList>
            <consortium name="Pathogen Informatics"/>
        </authorList>
    </citation>
    <scope>NUCLEOTIDE SEQUENCE [LARGE SCALE GENOMIC DNA]</scope>
    <source>
        <strain evidence="1 2">Zambia</strain>
    </source>
</reference>
<proteinExistence type="predicted"/>
<evidence type="ECO:0000313" key="2">
    <source>
        <dbReference type="Proteomes" id="UP000277204"/>
    </source>
</evidence>